<evidence type="ECO:0000259" key="4">
    <source>
        <dbReference type="Pfam" id="PF02737"/>
    </source>
</evidence>
<evidence type="ECO:0000256" key="1">
    <source>
        <dbReference type="ARBA" id="ARBA00023002"/>
    </source>
</evidence>
<dbReference type="SUPFAM" id="SSF51735">
    <property type="entry name" value="NAD(P)-binding Rossmann-fold domains"/>
    <property type="match status" value="1"/>
</dbReference>
<dbReference type="InterPro" id="IPR036291">
    <property type="entry name" value="NAD(P)-bd_dom_sf"/>
</dbReference>
<feature type="domain" description="3-hydroxyacyl-CoA dehydrogenase C-terminal" evidence="3">
    <location>
        <begin position="190"/>
        <end position="287"/>
    </location>
</feature>
<dbReference type="InterPro" id="IPR008927">
    <property type="entry name" value="6-PGluconate_DH-like_C_sf"/>
</dbReference>
<proteinExistence type="predicted"/>
<dbReference type="Proteomes" id="UP000525298">
    <property type="component" value="Unassembled WGS sequence"/>
</dbReference>
<dbReference type="PIRSF" id="PIRSF000105">
    <property type="entry name" value="HCDH"/>
    <property type="match status" value="1"/>
</dbReference>
<dbReference type="Gene3D" id="3.40.50.720">
    <property type="entry name" value="NAD(P)-binding Rossmann-like Domain"/>
    <property type="match status" value="1"/>
</dbReference>
<dbReference type="InterPro" id="IPR006108">
    <property type="entry name" value="3HC_DH_C"/>
</dbReference>
<evidence type="ECO:0000259" key="3">
    <source>
        <dbReference type="Pfam" id="PF00725"/>
    </source>
</evidence>
<feature type="domain" description="3-hydroxyacyl-CoA dehydrogenase NAD binding" evidence="4">
    <location>
        <begin position="8"/>
        <end position="185"/>
    </location>
</feature>
<dbReference type="InterPro" id="IPR022694">
    <property type="entry name" value="3-OHacyl-CoA_DH"/>
</dbReference>
<dbReference type="InterPro" id="IPR006176">
    <property type="entry name" value="3-OHacyl-CoA_DH_NAD-bd"/>
</dbReference>
<accession>A0A7W0HM15</accession>
<dbReference type="Gene3D" id="1.10.1040.10">
    <property type="entry name" value="N-(1-d-carboxylethyl)-l-norvaline Dehydrogenase, domain 2"/>
    <property type="match status" value="1"/>
</dbReference>
<sequence>MKPEDIKTVLIIGSGTMGQQIGFQCAAHGYDVILHDISQEMMDTALDRMGKLARIFVKTQRLSQDQADAALGRIRPEPDAEKAGKQADLISESVPEDPDLKAKVFARFNEICPEQTIFTTNTSSLLPSMVAQATGRPDRFAAFHFHDIRYNNIVDVMPHPDTSKEIVSVIEAFARKIGTIPIVLKKENNGYVFNAMLMELLKSAQSLAANEVADPKDVDRAWMGVMGMEIGPFGMMDSIGIDTVWKVTDYWAKADGDPQDIKNAEFLRPYVNAGRLGAKTGTGFYTYPKPAFSKPGFIQGKNE</sequence>
<dbReference type="GO" id="GO:0006631">
    <property type="term" value="P:fatty acid metabolic process"/>
    <property type="evidence" value="ECO:0007669"/>
    <property type="project" value="InterPro"/>
</dbReference>
<evidence type="ECO:0000313" key="5">
    <source>
        <dbReference type="EMBL" id="MBA2882887.1"/>
    </source>
</evidence>
<keyword evidence="1 5" id="KW-0560">Oxidoreductase</keyword>
<feature type="site" description="Important for catalytic activity" evidence="2">
    <location>
        <position position="144"/>
    </location>
</feature>
<name>A0A7W0HM15_9BACT</name>
<protein>
    <submittedName>
        <fullName evidence="5">3-hydroxybutyryl-CoA dehydrogenase</fullName>
        <ecNumber evidence="5">1.1.1.157</ecNumber>
    </submittedName>
</protein>
<dbReference type="GO" id="GO:0070403">
    <property type="term" value="F:NAD+ binding"/>
    <property type="evidence" value="ECO:0007669"/>
    <property type="project" value="InterPro"/>
</dbReference>
<dbReference type="PANTHER" id="PTHR48075">
    <property type="entry name" value="3-HYDROXYACYL-COA DEHYDROGENASE FAMILY PROTEIN"/>
    <property type="match status" value="1"/>
</dbReference>
<dbReference type="Pfam" id="PF02737">
    <property type="entry name" value="3HCDH_N"/>
    <property type="match status" value="1"/>
</dbReference>
<dbReference type="EMBL" id="JACDUS010000013">
    <property type="protein sequence ID" value="MBA2882887.1"/>
    <property type="molecule type" value="Genomic_DNA"/>
</dbReference>
<evidence type="ECO:0000313" key="6">
    <source>
        <dbReference type="Proteomes" id="UP000525298"/>
    </source>
</evidence>
<dbReference type="RefSeq" id="WP_181552504.1">
    <property type="nucleotide sequence ID" value="NZ_JACDUS010000013.1"/>
</dbReference>
<dbReference type="NCBIfam" id="NF006143">
    <property type="entry name" value="PRK08293.1"/>
    <property type="match status" value="1"/>
</dbReference>
<dbReference type="SUPFAM" id="SSF48179">
    <property type="entry name" value="6-phosphogluconate dehydrogenase C-terminal domain-like"/>
    <property type="match status" value="1"/>
</dbReference>
<dbReference type="InterPro" id="IPR013328">
    <property type="entry name" value="6PGD_dom2"/>
</dbReference>
<dbReference type="Pfam" id="PF00725">
    <property type="entry name" value="3HCDH"/>
    <property type="match status" value="1"/>
</dbReference>
<evidence type="ECO:0000256" key="2">
    <source>
        <dbReference type="PIRSR" id="PIRSR000105-1"/>
    </source>
</evidence>
<dbReference type="PANTHER" id="PTHR48075:SF5">
    <property type="entry name" value="3-HYDROXYBUTYRYL-COA DEHYDROGENASE"/>
    <property type="match status" value="1"/>
</dbReference>
<organism evidence="5 6">
    <name type="scientific">Desulfosalsimonas propionicica</name>
    <dbReference type="NCBI Taxonomy" id="332175"/>
    <lineage>
        <taxon>Bacteria</taxon>
        <taxon>Pseudomonadati</taxon>
        <taxon>Thermodesulfobacteriota</taxon>
        <taxon>Desulfobacteria</taxon>
        <taxon>Desulfobacterales</taxon>
        <taxon>Desulfosalsimonadaceae</taxon>
        <taxon>Desulfosalsimonas</taxon>
    </lineage>
</organism>
<dbReference type="AlphaFoldDB" id="A0A7W0HM15"/>
<reference evidence="5 6" key="1">
    <citation type="submission" date="2020-07" db="EMBL/GenBank/DDBJ databases">
        <title>Genomic Encyclopedia of Type Strains, Phase IV (KMG-IV): sequencing the most valuable type-strain genomes for metagenomic binning, comparative biology and taxonomic classification.</title>
        <authorList>
            <person name="Goeker M."/>
        </authorList>
    </citation>
    <scope>NUCLEOTIDE SEQUENCE [LARGE SCALE GENOMIC DNA]</scope>
    <source>
        <strain evidence="5 6">DSM 17721</strain>
    </source>
</reference>
<dbReference type="EC" id="1.1.1.157" evidence="5"/>
<keyword evidence="6" id="KW-1185">Reference proteome</keyword>
<dbReference type="GO" id="GO:0008691">
    <property type="term" value="F:3-hydroxybutyryl-CoA dehydrogenase activity"/>
    <property type="evidence" value="ECO:0007669"/>
    <property type="project" value="UniProtKB-EC"/>
</dbReference>
<comment type="caution">
    <text evidence="5">The sequence shown here is derived from an EMBL/GenBank/DDBJ whole genome shotgun (WGS) entry which is preliminary data.</text>
</comment>
<gene>
    <name evidence="5" type="ORF">HNR65_003242</name>
</gene>